<dbReference type="InterPro" id="IPR021796">
    <property type="entry name" value="Tll0287-like_dom"/>
</dbReference>
<evidence type="ECO:0000259" key="1">
    <source>
        <dbReference type="Pfam" id="PF11845"/>
    </source>
</evidence>
<gene>
    <name evidence="2" type="primary">mcp_2</name>
    <name evidence="2" type="ORF">SCABRO_01218</name>
</gene>
<sequence length="220" mass="24757">MYFTLLKPIYSIFIIIVLCYASISGLSDASQDDIGTIESMDARHIKCMQAVSETTIDMLIATRNVIAKNQELINRDPATGNYYIKGFVPAVAGSQVANDFSLMTGHRLKQTSLKVRNPSNAPDKWEKKMLKFLGTGRYSRGKGIGEIVNENGKKIYRYMKPIYVEVACLQCHGNKEEVIPEIRQFLDKKYPLDEAFGYKEGDLRGGISLIISFKNPDTKK</sequence>
<proteinExistence type="predicted"/>
<dbReference type="Gene3D" id="3.30.450.290">
    <property type="match status" value="1"/>
</dbReference>
<dbReference type="Proteomes" id="UP000030652">
    <property type="component" value="Unassembled WGS sequence"/>
</dbReference>
<dbReference type="eggNOG" id="COG3850">
    <property type="taxonomic scope" value="Bacteria"/>
</dbReference>
<evidence type="ECO:0000313" key="3">
    <source>
        <dbReference type="Proteomes" id="UP000030652"/>
    </source>
</evidence>
<comment type="caution">
    <text evidence="2">The sequence shown here is derived from an EMBL/GenBank/DDBJ whole genome shotgun (WGS) entry which is preliminary data.</text>
</comment>
<reference evidence="2 3" key="1">
    <citation type="submission" date="2014-10" db="EMBL/GenBank/DDBJ databases">
        <title>Draft genome of anammox bacterium scalindua brodae, obtained using differential coverage binning of sequence data from two enrichment reactors.</title>
        <authorList>
            <person name="Speth D.R."/>
            <person name="Russ L."/>
            <person name="Kartal B."/>
            <person name="Op den Camp H.J."/>
            <person name="Dutilh B.E."/>
            <person name="Jetten M.S."/>
        </authorList>
    </citation>
    <scope>NUCLEOTIDE SEQUENCE [LARGE SCALE GENOMIC DNA]</scope>
    <source>
        <strain evidence="2">RU1</strain>
    </source>
</reference>
<evidence type="ECO:0000313" key="2">
    <source>
        <dbReference type="EMBL" id="KHE93011.1"/>
    </source>
</evidence>
<organism evidence="2 3">
    <name type="scientific">Candidatus Scalindua brodae</name>
    <dbReference type="NCBI Taxonomy" id="237368"/>
    <lineage>
        <taxon>Bacteria</taxon>
        <taxon>Pseudomonadati</taxon>
        <taxon>Planctomycetota</taxon>
        <taxon>Candidatus Brocadiia</taxon>
        <taxon>Candidatus Brocadiales</taxon>
        <taxon>Candidatus Scalinduaceae</taxon>
        <taxon>Candidatus Scalindua</taxon>
    </lineage>
</organism>
<dbReference type="EMBL" id="JRYO01000082">
    <property type="protein sequence ID" value="KHE93011.1"/>
    <property type="molecule type" value="Genomic_DNA"/>
</dbReference>
<name>A0A0B0ELY5_9BACT</name>
<feature type="domain" description="Tll0287-like" evidence="1">
    <location>
        <begin position="49"/>
        <end position="211"/>
    </location>
</feature>
<protein>
    <submittedName>
        <fullName evidence="2">Methyl-accepting chemotaxis protein</fullName>
    </submittedName>
</protein>
<dbReference type="Pfam" id="PF11845">
    <property type="entry name" value="Tll0287-like"/>
    <property type="match status" value="1"/>
</dbReference>
<dbReference type="AlphaFoldDB" id="A0A0B0ELY5"/>
<accession>A0A0B0ELY5</accession>